<keyword evidence="7 10" id="KW-1133">Transmembrane helix</keyword>
<feature type="transmembrane region" description="Helical" evidence="10">
    <location>
        <begin position="22"/>
        <end position="43"/>
    </location>
</feature>
<dbReference type="CDD" id="cd13143">
    <property type="entry name" value="MATE_MepA_like"/>
    <property type="match status" value="1"/>
</dbReference>
<reference evidence="11" key="1">
    <citation type="submission" date="2020-08" db="EMBL/GenBank/DDBJ databases">
        <title>Genome public.</title>
        <authorList>
            <person name="Liu C."/>
            <person name="Sun Q."/>
        </authorList>
    </citation>
    <scope>NUCLEOTIDE SEQUENCE</scope>
    <source>
        <strain evidence="11">NSJ-44</strain>
    </source>
</reference>
<keyword evidence="5" id="KW-1003">Cell membrane</keyword>
<evidence type="ECO:0000313" key="11">
    <source>
        <dbReference type="EMBL" id="MBC8529211.1"/>
    </source>
</evidence>
<accession>A0A926D0Y0</accession>
<comment type="caution">
    <text evidence="11">The sequence shown here is derived from an EMBL/GenBank/DDBJ whole genome shotgun (WGS) entry which is preliminary data.</text>
</comment>
<feature type="transmembrane region" description="Helical" evidence="10">
    <location>
        <begin position="394"/>
        <end position="416"/>
    </location>
</feature>
<dbReference type="InterPro" id="IPR045070">
    <property type="entry name" value="MATE_MepA-like"/>
</dbReference>
<feature type="transmembrane region" description="Helical" evidence="10">
    <location>
        <begin position="170"/>
        <end position="192"/>
    </location>
</feature>
<evidence type="ECO:0000256" key="9">
    <source>
        <dbReference type="ARBA" id="ARBA00023251"/>
    </source>
</evidence>
<keyword evidence="4" id="KW-0813">Transport</keyword>
<keyword evidence="12" id="KW-1185">Reference proteome</keyword>
<sequence length="467" mass="49382">MENTNAQQAQFVKMTQTPIPRLIAGLAVPTIISMLVTSIYNMADTFFVSQLGTSAAGAVGIVFSIMAIIQAVGFTLGMGAGATSSRLLGQQQNARANAVASTAFFTALAFGLLLTVFGLLFIDGLMRLLGATGTILPYARDYARYILLGAPVMACSFVLNNVLRAQGRATLAMVGIGLGGVLNIGLDPFFIYTLNLGISGAAIATLISQCVSFGILFSFYLRGKSIIKISARAIARDAGTYGLILKTGMPSFCRQGLASMSTVALNVNAAVYGDAAVAAMSVVGRIFMFILSAMIGFGQGFQPVVGYNYGAKEYGRVRQAFWFTFKVGMVLLGVMAVAGFFVAPQAMALFRRDDMEVIAIGAFAMQAQCLALPLQPLIVCCNMTFQSVGKSWQATFLAAARQGIFFLPLIVLLPQFMGLTGVQLTQPLADVLSFGVAAVLAVRFFKELKVLEGDVGASHGAHALQSR</sequence>
<feature type="transmembrane region" description="Helical" evidence="10">
    <location>
        <begin position="98"/>
        <end position="122"/>
    </location>
</feature>
<dbReference type="InterPro" id="IPR051327">
    <property type="entry name" value="MATE_MepA_subfamily"/>
</dbReference>
<evidence type="ECO:0000256" key="3">
    <source>
        <dbReference type="ARBA" id="ARBA00022106"/>
    </source>
</evidence>
<dbReference type="Pfam" id="PF01554">
    <property type="entry name" value="MatE"/>
    <property type="match status" value="2"/>
</dbReference>
<protein>
    <recommendedName>
        <fullName evidence="3">Multidrug export protein MepA</fullName>
    </recommendedName>
</protein>
<evidence type="ECO:0000256" key="6">
    <source>
        <dbReference type="ARBA" id="ARBA00022692"/>
    </source>
</evidence>
<feature type="transmembrane region" description="Helical" evidence="10">
    <location>
        <begin position="321"/>
        <end position="343"/>
    </location>
</feature>
<keyword evidence="9" id="KW-0046">Antibiotic resistance</keyword>
<evidence type="ECO:0000256" key="8">
    <source>
        <dbReference type="ARBA" id="ARBA00023136"/>
    </source>
</evidence>
<dbReference type="PANTHER" id="PTHR43823:SF3">
    <property type="entry name" value="MULTIDRUG EXPORT PROTEIN MEPA"/>
    <property type="match status" value="1"/>
</dbReference>
<evidence type="ECO:0000256" key="5">
    <source>
        <dbReference type="ARBA" id="ARBA00022475"/>
    </source>
</evidence>
<dbReference type="EMBL" id="JACRSO010000002">
    <property type="protein sequence ID" value="MBC8529211.1"/>
    <property type="molecule type" value="Genomic_DNA"/>
</dbReference>
<dbReference type="AlphaFoldDB" id="A0A926D0Y0"/>
<dbReference type="GO" id="GO:0005886">
    <property type="term" value="C:plasma membrane"/>
    <property type="evidence" value="ECO:0007669"/>
    <property type="project" value="UniProtKB-SubCell"/>
</dbReference>
<keyword evidence="8 10" id="KW-0472">Membrane</keyword>
<dbReference type="InterPro" id="IPR048279">
    <property type="entry name" value="MdtK-like"/>
</dbReference>
<dbReference type="InterPro" id="IPR002528">
    <property type="entry name" value="MATE_fam"/>
</dbReference>
<evidence type="ECO:0000256" key="1">
    <source>
        <dbReference type="ARBA" id="ARBA00004651"/>
    </source>
</evidence>
<dbReference type="PANTHER" id="PTHR43823">
    <property type="entry name" value="SPORULATION PROTEIN YKVU"/>
    <property type="match status" value="1"/>
</dbReference>
<gene>
    <name evidence="11" type="ORF">H8699_07195</name>
</gene>
<organism evidence="11 12">
    <name type="scientific">Luoshenia tenuis</name>
    <dbReference type="NCBI Taxonomy" id="2763654"/>
    <lineage>
        <taxon>Bacteria</taxon>
        <taxon>Bacillati</taxon>
        <taxon>Bacillota</taxon>
        <taxon>Clostridia</taxon>
        <taxon>Christensenellales</taxon>
        <taxon>Christensenellaceae</taxon>
        <taxon>Luoshenia</taxon>
    </lineage>
</organism>
<comment type="similarity">
    <text evidence="2">Belongs to the multi antimicrobial extrusion (MATE) (TC 2.A.66.1) family. MepA subfamily.</text>
</comment>
<dbReference type="GO" id="GO:0015297">
    <property type="term" value="F:antiporter activity"/>
    <property type="evidence" value="ECO:0007669"/>
    <property type="project" value="InterPro"/>
</dbReference>
<evidence type="ECO:0000256" key="7">
    <source>
        <dbReference type="ARBA" id="ARBA00022989"/>
    </source>
</evidence>
<feature type="transmembrane region" description="Helical" evidence="10">
    <location>
        <begin position="55"/>
        <end position="77"/>
    </location>
</feature>
<dbReference type="GO" id="GO:0046677">
    <property type="term" value="P:response to antibiotic"/>
    <property type="evidence" value="ECO:0007669"/>
    <property type="project" value="UniProtKB-KW"/>
</dbReference>
<evidence type="ECO:0000256" key="2">
    <source>
        <dbReference type="ARBA" id="ARBA00008417"/>
    </source>
</evidence>
<dbReference type="NCBIfam" id="TIGR00797">
    <property type="entry name" value="matE"/>
    <property type="match status" value="1"/>
</dbReference>
<feature type="transmembrane region" description="Helical" evidence="10">
    <location>
        <begin position="282"/>
        <end position="301"/>
    </location>
</feature>
<evidence type="ECO:0000313" key="12">
    <source>
        <dbReference type="Proteomes" id="UP000654279"/>
    </source>
</evidence>
<dbReference type="Proteomes" id="UP000654279">
    <property type="component" value="Unassembled WGS sequence"/>
</dbReference>
<feature type="transmembrane region" description="Helical" evidence="10">
    <location>
        <begin position="142"/>
        <end position="163"/>
    </location>
</feature>
<dbReference type="GO" id="GO:0042910">
    <property type="term" value="F:xenobiotic transmembrane transporter activity"/>
    <property type="evidence" value="ECO:0007669"/>
    <property type="project" value="InterPro"/>
</dbReference>
<dbReference type="PIRSF" id="PIRSF006603">
    <property type="entry name" value="DinF"/>
    <property type="match status" value="1"/>
</dbReference>
<name>A0A926D0Y0_9FIRM</name>
<dbReference type="RefSeq" id="WP_249285079.1">
    <property type="nucleotide sequence ID" value="NZ_JACRSO010000002.1"/>
</dbReference>
<keyword evidence="6 10" id="KW-0812">Transmembrane</keyword>
<evidence type="ECO:0000256" key="10">
    <source>
        <dbReference type="SAM" id="Phobius"/>
    </source>
</evidence>
<evidence type="ECO:0000256" key="4">
    <source>
        <dbReference type="ARBA" id="ARBA00022448"/>
    </source>
</evidence>
<proteinExistence type="inferred from homology"/>
<feature type="transmembrane region" description="Helical" evidence="10">
    <location>
        <begin position="198"/>
        <end position="221"/>
    </location>
</feature>
<comment type="subcellular location">
    <subcellularLocation>
        <location evidence="1">Cell membrane</location>
        <topology evidence="1">Multi-pass membrane protein</topology>
    </subcellularLocation>
</comment>